<keyword evidence="3" id="KW-1185">Reference proteome</keyword>
<name>A0ABU3B7R0_9GAMM</name>
<dbReference type="RefSeq" id="WP_311658353.1">
    <property type="nucleotide sequence ID" value="NZ_JAVRHY010000005.1"/>
</dbReference>
<proteinExistence type="predicted"/>
<dbReference type="InterPro" id="IPR002545">
    <property type="entry name" value="CheW-lke_dom"/>
</dbReference>
<reference evidence="2 3" key="1">
    <citation type="submission" date="2023-09" db="EMBL/GenBank/DDBJ databases">
        <authorList>
            <person name="Rey-Velasco X."/>
        </authorList>
    </citation>
    <scope>NUCLEOTIDE SEQUENCE [LARGE SCALE GENOMIC DNA]</scope>
    <source>
        <strain evidence="2 3">P385</strain>
    </source>
</reference>
<dbReference type="Pfam" id="PF01584">
    <property type="entry name" value="CheW"/>
    <property type="match status" value="1"/>
</dbReference>
<gene>
    <name evidence="2" type="ORF">RM531_07260</name>
</gene>
<dbReference type="PANTHER" id="PTHR22617:SF23">
    <property type="entry name" value="CHEMOTAXIS PROTEIN CHEW"/>
    <property type="match status" value="1"/>
</dbReference>
<dbReference type="SMART" id="SM00260">
    <property type="entry name" value="CheW"/>
    <property type="match status" value="1"/>
</dbReference>
<evidence type="ECO:0000313" key="2">
    <source>
        <dbReference type="EMBL" id="MDT0618269.1"/>
    </source>
</evidence>
<feature type="domain" description="CheW-like" evidence="1">
    <location>
        <begin position="24"/>
        <end position="164"/>
    </location>
</feature>
<sequence>MSATLEVNSRADSSLAVTTAVPVRDRWIQFAMGDEQYLIAVLEVQEVMRMLAVTPVPGTPPAVIGVINVRGRIVPVVDLAPLLGLARQPDTEATRLVIFDLDDTAVALRVDRVAGVRLLDRNDIQPPPAAGMRPGKVPVSGVCDIDGHILMVLDREALAAEFRHRPGAAEV</sequence>
<organism evidence="2 3">
    <name type="scientific">Spectribacter acetivorans</name>
    <dbReference type="NCBI Taxonomy" id="3075603"/>
    <lineage>
        <taxon>Bacteria</taxon>
        <taxon>Pseudomonadati</taxon>
        <taxon>Pseudomonadota</taxon>
        <taxon>Gammaproteobacteria</taxon>
        <taxon>Salinisphaerales</taxon>
        <taxon>Salinisphaeraceae</taxon>
        <taxon>Spectribacter</taxon>
    </lineage>
</organism>
<dbReference type="InterPro" id="IPR036061">
    <property type="entry name" value="CheW-like_dom_sf"/>
</dbReference>
<dbReference type="Gene3D" id="2.40.50.180">
    <property type="entry name" value="CheA-289, Domain 4"/>
    <property type="match status" value="1"/>
</dbReference>
<protein>
    <submittedName>
        <fullName evidence="2">Chemotaxis protein CheW</fullName>
    </submittedName>
</protein>
<comment type="caution">
    <text evidence="2">The sequence shown here is derived from an EMBL/GenBank/DDBJ whole genome shotgun (WGS) entry which is preliminary data.</text>
</comment>
<dbReference type="SUPFAM" id="SSF50341">
    <property type="entry name" value="CheW-like"/>
    <property type="match status" value="1"/>
</dbReference>
<accession>A0ABU3B7R0</accession>
<evidence type="ECO:0000259" key="1">
    <source>
        <dbReference type="PROSITE" id="PS50851"/>
    </source>
</evidence>
<dbReference type="EMBL" id="JAVRHY010000005">
    <property type="protein sequence ID" value="MDT0618269.1"/>
    <property type="molecule type" value="Genomic_DNA"/>
</dbReference>
<dbReference type="Gene3D" id="2.30.30.40">
    <property type="entry name" value="SH3 Domains"/>
    <property type="match status" value="1"/>
</dbReference>
<dbReference type="Proteomes" id="UP001259982">
    <property type="component" value="Unassembled WGS sequence"/>
</dbReference>
<evidence type="ECO:0000313" key="3">
    <source>
        <dbReference type="Proteomes" id="UP001259982"/>
    </source>
</evidence>
<dbReference type="InterPro" id="IPR039315">
    <property type="entry name" value="CheW"/>
</dbReference>
<dbReference type="PANTHER" id="PTHR22617">
    <property type="entry name" value="CHEMOTAXIS SENSOR HISTIDINE KINASE-RELATED"/>
    <property type="match status" value="1"/>
</dbReference>
<dbReference type="PROSITE" id="PS50851">
    <property type="entry name" value="CHEW"/>
    <property type="match status" value="1"/>
</dbReference>